<proteinExistence type="predicted"/>
<evidence type="ECO:0000259" key="2">
    <source>
        <dbReference type="Pfam" id="PF21946"/>
    </source>
</evidence>
<feature type="transmembrane region" description="Helical" evidence="1">
    <location>
        <begin position="184"/>
        <end position="205"/>
    </location>
</feature>
<dbReference type="Pfam" id="PF21946">
    <property type="entry name" value="LppM"/>
    <property type="match status" value="1"/>
</dbReference>
<dbReference type="STRING" id="446470.Snas_2231"/>
<evidence type="ECO:0000256" key="1">
    <source>
        <dbReference type="SAM" id="Phobius"/>
    </source>
</evidence>
<feature type="domain" description="LppM" evidence="2">
    <location>
        <begin position="12"/>
        <end position="176"/>
    </location>
</feature>
<dbReference type="Proteomes" id="UP000000844">
    <property type="component" value="Chromosome"/>
</dbReference>
<dbReference type="AlphaFoldDB" id="D3Q254"/>
<dbReference type="KEGG" id="sna:Snas_2231"/>
<accession>D3Q254</accession>
<dbReference type="InterPro" id="IPR053807">
    <property type="entry name" value="LppM"/>
</dbReference>
<dbReference type="eggNOG" id="ENOG5030J65">
    <property type="taxonomic scope" value="Bacteria"/>
</dbReference>
<reference evidence="3 4" key="1">
    <citation type="journal article" date="2009" name="Stand. Genomic Sci.">
        <title>Complete genome sequence of Stackebrandtia nassauensis type strain (LLR-40K-21).</title>
        <authorList>
            <person name="Munk C."/>
            <person name="Lapidus A."/>
            <person name="Copeland A."/>
            <person name="Jando M."/>
            <person name="Mayilraj S."/>
            <person name="Glavina Del Rio T."/>
            <person name="Nolan M."/>
            <person name="Chen F."/>
            <person name="Lucas S."/>
            <person name="Tice H."/>
            <person name="Cheng J.F."/>
            <person name="Han C."/>
            <person name="Detter J.C."/>
            <person name="Bruce D."/>
            <person name="Goodwin L."/>
            <person name="Chain P."/>
            <person name="Pitluck S."/>
            <person name="Goker M."/>
            <person name="Ovchinikova G."/>
            <person name="Pati A."/>
            <person name="Ivanova N."/>
            <person name="Mavromatis K."/>
            <person name="Chen A."/>
            <person name="Palaniappan K."/>
            <person name="Land M."/>
            <person name="Hauser L."/>
            <person name="Chang Y.J."/>
            <person name="Jeffries C.D."/>
            <person name="Bristow J."/>
            <person name="Eisen J.A."/>
            <person name="Markowitz V."/>
            <person name="Hugenholtz P."/>
            <person name="Kyrpides N.C."/>
            <person name="Klenk H.P."/>
        </authorList>
    </citation>
    <scope>NUCLEOTIDE SEQUENCE [LARGE SCALE GENOMIC DNA]</scope>
    <source>
        <strain evidence="4">DSM 44728 / CIP 108903 / NRRL B-16338 / NBRC 102104 / LLR-40K-21</strain>
    </source>
</reference>
<name>D3Q254_STANL</name>
<keyword evidence="1" id="KW-0472">Membrane</keyword>
<dbReference type="HOGENOM" id="CLU_1288240_0_0_11"/>
<keyword evidence="1" id="KW-0812">Transmembrane</keyword>
<organism evidence="3 4">
    <name type="scientific">Stackebrandtia nassauensis (strain DSM 44728 / CIP 108903 / NRRL B-16338 / NBRC 102104 / LLR-40K-21)</name>
    <dbReference type="NCBI Taxonomy" id="446470"/>
    <lineage>
        <taxon>Bacteria</taxon>
        <taxon>Bacillati</taxon>
        <taxon>Actinomycetota</taxon>
        <taxon>Actinomycetes</taxon>
        <taxon>Glycomycetales</taxon>
        <taxon>Glycomycetaceae</taxon>
        <taxon>Stackebrandtia</taxon>
    </lineage>
</organism>
<gene>
    <name evidence="3" type="ordered locus">Snas_2231</name>
</gene>
<dbReference type="EMBL" id="CP001778">
    <property type="protein sequence ID" value="ADD41921.1"/>
    <property type="molecule type" value="Genomic_DNA"/>
</dbReference>
<protein>
    <recommendedName>
        <fullName evidence="2">LppM domain-containing protein</fullName>
    </recommendedName>
</protein>
<sequence>MFAVVALTGCIKVDLAATIKPDDTVDGELTAAVNIEALDAIGDEEADEFVKALTDDIPGATRAEPYNDGEFVGKTVHFADVPLAKFNASETDEAEDAQLSITHDEGHYILNGEWDLPRADTGGSFPDLDKEIVNSAEFSVKVTFPGPVIAHNGDLDGQTVTWNLELGKNNILRAESDQASNTALALWVLAIMVVLTLLVMLLLYLQLRRHSVAG</sequence>
<evidence type="ECO:0000313" key="3">
    <source>
        <dbReference type="EMBL" id="ADD41921.1"/>
    </source>
</evidence>
<keyword evidence="1" id="KW-1133">Transmembrane helix</keyword>
<evidence type="ECO:0000313" key="4">
    <source>
        <dbReference type="Proteomes" id="UP000000844"/>
    </source>
</evidence>
<keyword evidence="4" id="KW-1185">Reference proteome</keyword>